<dbReference type="CDD" id="cd01080">
    <property type="entry name" value="NAD_bind_m-THF_DH_Cyclohyd"/>
    <property type="match status" value="1"/>
</dbReference>
<evidence type="ECO:0000256" key="2">
    <source>
        <dbReference type="ARBA" id="ARBA00022563"/>
    </source>
</evidence>
<comment type="catalytic activity">
    <reaction evidence="11">
        <text>(6R)-5,10-methylene-5,6,7,8-tetrahydrofolate + NADP(+) = (6R)-5,10-methenyltetrahydrofolate + NADPH</text>
        <dbReference type="Rhea" id="RHEA:22812"/>
        <dbReference type="ChEBI" id="CHEBI:15636"/>
        <dbReference type="ChEBI" id="CHEBI:57455"/>
        <dbReference type="ChEBI" id="CHEBI:57783"/>
        <dbReference type="ChEBI" id="CHEBI:58349"/>
        <dbReference type="EC" id="1.5.1.5"/>
    </reaction>
</comment>
<dbReference type="Pfam" id="PF02882">
    <property type="entry name" value="THF_DHG_CYH_C"/>
    <property type="match status" value="1"/>
</dbReference>
<comment type="catalytic activity">
    <reaction evidence="11">
        <text>(6R)-5,10-methenyltetrahydrofolate + H2O = (6R)-10-formyltetrahydrofolate + H(+)</text>
        <dbReference type="Rhea" id="RHEA:23700"/>
        <dbReference type="ChEBI" id="CHEBI:15377"/>
        <dbReference type="ChEBI" id="CHEBI:15378"/>
        <dbReference type="ChEBI" id="CHEBI:57455"/>
        <dbReference type="ChEBI" id="CHEBI:195366"/>
        <dbReference type="EC" id="3.5.4.9"/>
    </reaction>
</comment>
<evidence type="ECO:0000256" key="5">
    <source>
        <dbReference type="ARBA" id="ARBA00022801"/>
    </source>
</evidence>
<dbReference type="EC" id="1.5.1.5" evidence="11"/>
<dbReference type="InterPro" id="IPR020867">
    <property type="entry name" value="THF_DH/CycHdrlase_CS"/>
</dbReference>
<comment type="caution">
    <text evidence="14">The sequence shown here is derived from an EMBL/GenBank/DDBJ whole genome shotgun (WGS) entry which is preliminary data.</text>
</comment>
<evidence type="ECO:0000256" key="1">
    <source>
        <dbReference type="ARBA" id="ARBA00004777"/>
    </source>
</evidence>
<dbReference type="EMBL" id="JARJFB010000003">
    <property type="protein sequence ID" value="MEA0970143.1"/>
    <property type="molecule type" value="Genomic_DNA"/>
</dbReference>
<evidence type="ECO:0000256" key="8">
    <source>
        <dbReference type="ARBA" id="ARBA00023102"/>
    </source>
</evidence>
<dbReference type="InterPro" id="IPR020630">
    <property type="entry name" value="THF_DH/CycHdrlase_cat_dom"/>
</dbReference>
<reference evidence="14 15" key="1">
    <citation type="submission" date="2023-03" db="EMBL/GenBank/DDBJ databases">
        <title>Host association and intracellularity evolved multiple times independently in the Rickettsiales.</title>
        <authorList>
            <person name="Castelli M."/>
            <person name="Nardi T."/>
            <person name="Gammuto L."/>
            <person name="Bellinzona G."/>
            <person name="Sabaneyeva E."/>
            <person name="Potekhin A."/>
            <person name="Serra V."/>
            <person name="Petroni G."/>
            <person name="Sassera D."/>
        </authorList>
    </citation>
    <scope>NUCLEOTIDE SEQUENCE [LARGE SCALE GENOMIC DNA]</scope>
    <source>
        <strain evidence="14 15">Sr 2-6</strain>
    </source>
</reference>
<feature type="binding site" evidence="11">
    <location>
        <position position="235"/>
    </location>
    <ligand>
        <name>NADP(+)</name>
        <dbReference type="ChEBI" id="CHEBI:58349"/>
    </ligand>
</feature>
<proteinExistence type="inferred from homology"/>
<keyword evidence="2 11" id="KW-0554">One-carbon metabolism</keyword>
<evidence type="ECO:0000256" key="9">
    <source>
        <dbReference type="ARBA" id="ARBA00023167"/>
    </source>
</evidence>
<feature type="domain" description="Tetrahydrofolate dehydrogenase/cyclohydrolase NAD(P)-binding" evidence="13">
    <location>
        <begin position="143"/>
        <end position="286"/>
    </location>
</feature>
<name>A0ABU5NAE4_9RICK</name>
<dbReference type="InterPro" id="IPR036291">
    <property type="entry name" value="NAD(P)-bd_dom_sf"/>
</dbReference>
<evidence type="ECO:0000259" key="12">
    <source>
        <dbReference type="Pfam" id="PF00763"/>
    </source>
</evidence>
<dbReference type="HAMAP" id="MF_01576">
    <property type="entry name" value="THF_DHG_CYH"/>
    <property type="match status" value="1"/>
</dbReference>
<keyword evidence="4 11" id="KW-0658">Purine biosynthesis</keyword>
<evidence type="ECO:0000256" key="10">
    <source>
        <dbReference type="ARBA" id="ARBA00023268"/>
    </source>
</evidence>
<feature type="domain" description="Tetrahydrofolate dehydrogenase/cyclohydrolase catalytic" evidence="12">
    <location>
        <begin position="8"/>
        <end position="123"/>
    </location>
</feature>
<keyword evidence="5 11" id="KW-0378">Hydrolase</keyword>
<comment type="pathway">
    <text evidence="1 11">One-carbon metabolism; tetrahydrofolate interconversion.</text>
</comment>
<evidence type="ECO:0000313" key="14">
    <source>
        <dbReference type="EMBL" id="MEA0970143.1"/>
    </source>
</evidence>
<evidence type="ECO:0000256" key="11">
    <source>
        <dbReference type="HAMAP-Rule" id="MF_01576"/>
    </source>
</evidence>
<dbReference type="Gene3D" id="3.40.50.720">
    <property type="entry name" value="NAD(P)-binding Rossmann-like Domain"/>
    <property type="match status" value="1"/>
</dbReference>
<gene>
    <name evidence="11" type="primary">folD</name>
    <name evidence="14" type="ORF">Megvenef_00093</name>
</gene>
<sequence length="289" mass="31522">MIKEAIIIDGKKISEVILADLKTKIDNDKKQGLRPAKLAIILVGDDPSSAIYVQNKIKAAVRVGITTELKQFDNNLPEKVLLAEISRLNKDPEISGIIIQLPLPDHIDKAKIIMAVNQEKDVDGFHPINIGLLYSPFENGFVPCTARGCLALIKSCVEDLVGKNVVIVGRSNIVGRPLAALLLKEDCSVTICHSKTRDLASITSRADIVVSAIGKPQFLTKEYFNPNAVIIDVGINRLTLENKSIMVGDVDFQVVKDHVKYITPVPGGVGPMTVAYLLVNTYVASLKHR</sequence>
<dbReference type="Pfam" id="PF00763">
    <property type="entry name" value="THF_DHG_CYH"/>
    <property type="match status" value="1"/>
</dbReference>
<dbReference type="EC" id="3.5.4.9" evidence="11"/>
<evidence type="ECO:0000256" key="3">
    <source>
        <dbReference type="ARBA" id="ARBA00022605"/>
    </source>
</evidence>
<comment type="similarity">
    <text evidence="11">Belongs to the tetrahydrofolate dehydrogenase/cyclohydrolase family.</text>
</comment>
<feature type="binding site" evidence="11">
    <location>
        <begin position="169"/>
        <end position="171"/>
    </location>
    <ligand>
        <name>NADP(+)</name>
        <dbReference type="ChEBI" id="CHEBI:58349"/>
    </ligand>
</feature>
<dbReference type="Gene3D" id="3.40.50.10860">
    <property type="entry name" value="Leucine Dehydrogenase, chain A, domain 1"/>
    <property type="match status" value="1"/>
</dbReference>
<dbReference type="Proteomes" id="UP001291687">
    <property type="component" value="Unassembled WGS sequence"/>
</dbReference>
<dbReference type="SUPFAM" id="SSF51735">
    <property type="entry name" value="NAD(P)-binding Rossmann-fold domains"/>
    <property type="match status" value="1"/>
</dbReference>
<dbReference type="InterPro" id="IPR000672">
    <property type="entry name" value="THF_DH/CycHdrlase"/>
</dbReference>
<comment type="subunit">
    <text evidence="11">Homodimer.</text>
</comment>
<dbReference type="InterPro" id="IPR020631">
    <property type="entry name" value="THF_DH/CycHdrlase_NAD-bd_dom"/>
</dbReference>
<dbReference type="SUPFAM" id="SSF53223">
    <property type="entry name" value="Aminoacid dehydrogenase-like, N-terminal domain"/>
    <property type="match status" value="1"/>
</dbReference>
<keyword evidence="3 11" id="KW-0028">Amino-acid biosynthesis</keyword>
<dbReference type="PANTHER" id="PTHR48099">
    <property type="entry name" value="C-1-TETRAHYDROFOLATE SYNTHASE, CYTOPLASMIC-RELATED"/>
    <property type="match status" value="1"/>
</dbReference>
<evidence type="ECO:0000256" key="7">
    <source>
        <dbReference type="ARBA" id="ARBA00023002"/>
    </source>
</evidence>
<comment type="function">
    <text evidence="11">Catalyzes the oxidation of 5,10-methylenetetrahydrofolate to 5,10-methenyltetrahydrofolate and then the hydrolysis of 5,10-methenyltetrahydrofolate to 10-formyltetrahydrofolate.</text>
</comment>
<dbReference type="PANTHER" id="PTHR48099:SF5">
    <property type="entry name" value="C-1-TETRAHYDROFOLATE SYNTHASE, CYTOPLASMIC"/>
    <property type="match status" value="1"/>
</dbReference>
<evidence type="ECO:0000259" key="13">
    <source>
        <dbReference type="Pfam" id="PF02882"/>
    </source>
</evidence>
<keyword evidence="8 11" id="KW-0368">Histidine biosynthesis</keyword>
<dbReference type="PRINTS" id="PR00085">
    <property type="entry name" value="THFDHDRGNASE"/>
</dbReference>
<comment type="caution">
    <text evidence="11">Lacks conserved residue(s) required for the propagation of feature annotation.</text>
</comment>
<keyword evidence="6 11" id="KW-0521">NADP</keyword>
<keyword evidence="9 11" id="KW-0486">Methionine biosynthesis</keyword>
<keyword evidence="7 11" id="KW-0560">Oxidoreductase</keyword>
<keyword evidence="15" id="KW-1185">Reference proteome</keyword>
<organism evidence="14 15">
    <name type="scientific">Candidatus Megaera venefica</name>
    <dbReference type="NCBI Taxonomy" id="2055910"/>
    <lineage>
        <taxon>Bacteria</taxon>
        <taxon>Pseudomonadati</taxon>
        <taxon>Pseudomonadota</taxon>
        <taxon>Alphaproteobacteria</taxon>
        <taxon>Rickettsiales</taxon>
        <taxon>Rickettsiaceae</taxon>
        <taxon>Candidatus Megaera</taxon>
    </lineage>
</organism>
<evidence type="ECO:0000256" key="6">
    <source>
        <dbReference type="ARBA" id="ARBA00022857"/>
    </source>
</evidence>
<evidence type="ECO:0000313" key="15">
    <source>
        <dbReference type="Proteomes" id="UP001291687"/>
    </source>
</evidence>
<keyword evidence="10 11" id="KW-0511">Multifunctional enzyme</keyword>
<dbReference type="PROSITE" id="PS00767">
    <property type="entry name" value="THF_DHG_CYH_2"/>
    <property type="match status" value="1"/>
</dbReference>
<accession>A0ABU5NAE4</accession>
<protein>
    <recommendedName>
        <fullName evidence="11">Bifunctional protein FolD</fullName>
    </recommendedName>
    <domain>
        <recommendedName>
            <fullName evidence="11">Methylenetetrahydrofolate dehydrogenase</fullName>
            <ecNumber evidence="11">1.5.1.5</ecNumber>
        </recommendedName>
    </domain>
    <domain>
        <recommendedName>
            <fullName evidence="11">Methenyltetrahydrofolate cyclohydrolase</fullName>
            <ecNumber evidence="11">3.5.4.9</ecNumber>
        </recommendedName>
    </domain>
</protein>
<evidence type="ECO:0000256" key="4">
    <source>
        <dbReference type="ARBA" id="ARBA00022755"/>
    </source>
</evidence>
<dbReference type="InterPro" id="IPR046346">
    <property type="entry name" value="Aminoacid_DH-like_N_sf"/>
</dbReference>